<evidence type="ECO:0000256" key="12">
    <source>
        <dbReference type="ARBA" id="ARBA00031636"/>
    </source>
</evidence>
<feature type="transmembrane region" description="Helical" evidence="13">
    <location>
        <begin position="240"/>
        <end position="258"/>
    </location>
</feature>
<evidence type="ECO:0000313" key="14">
    <source>
        <dbReference type="EMBL" id="AXL20106.1"/>
    </source>
</evidence>
<feature type="transmembrane region" description="Helical" evidence="13">
    <location>
        <begin position="12"/>
        <end position="35"/>
    </location>
</feature>
<dbReference type="KEGG" id="meg:DKB62_00180"/>
<dbReference type="GO" id="GO:0006811">
    <property type="term" value="P:monoatomic ion transport"/>
    <property type="evidence" value="ECO:0007669"/>
    <property type="project" value="UniProtKB-KW"/>
</dbReference>
<protein>
    <recommendedName>
        <fullName evidence="4">Probable multidrug resistance protein NorM</fullName>
    </recommendedName>
    <alternativeName>
        <fullName evidence="12">Multidrug-efflux transporter</fullName>
    </alternativeName>
</protein>
<dbReference type="AlphaFoldDB" id="A0A346AW63"/>
<feature type="transmembrane region" description="Helical" evidence="13">
    <location>
        <begin position="418"/>
        <end position="436"/>
    </location>
</feature>
<proteinExistence type="inferred from homology"/>
<evidence type="ECO:0000256" key="5">
    <source>
        <dbReference type="ARBA" id="ARBA00022448"/>
    </source>
</evidence>
<evidence type="ECO:0000256" key="11">
    <source>
        <dbReference type="ARBA" id="ARBA00023136"/>
    </source>
</evidence>
<sequence>MNETFMKEKPILPLIASMSLPAVVSMIVNSLYNIIDSFFVAMISEDALTAVSLVFPMQNFVNAVSIGFGVGLNAVISICLGAKQNDTAHTAATHGMVLSVVHGVVLTAVTFALIPSFLRMFTDDEAVVSMGLTYAYIVFGFSTILTIGLAYEKMFQAVGRMNVTMIALICGCLTNIVGDPILIFGFGPIPAMGIAGAAWATGLGQTVSLAVYLAVCRYKPLQVRISSAYLVWNPLLDKRLYGIGIPAVLNMGLPSLLVSALNGMLAPFSPIYVVILGIYYKLQTFLYMPSNGIIQGVRPLIGYNFGAGEYGRVGALYRTTLGLNSLIMIGGTVVCFAVPDVLIGWFTENPETIRLGASALRIISCGFIVSALSVTASGALEGLGKGVPSLLISLLRYVVVIIPAAFVCVSLWGPDGIWHCFWIAEGVAALLAFFIYRRTASAAMGKAGK</sequence>
<evidence type="ECO:0000313" key="15">
    <source>
        <dbReference type="Proteomes" id="UP000254337"/>
    </source>
</evidence>
<dbReference type="NCBIfam" id="TIGR00797">
    <property type="entry name" value="matE"/>
    <property type="match status" value="1"/>
</dbReference>
<dbReference type="PANTHER" id="PTHR43298">
    <property type="entry name" value="MULTIDRUG RESISTANCE PROTEIN NORM-RELATED"/>
    <property type="match status" value="1"/>
</dbReference>
<dbReference type="PIRSF" id="PIRSF006603">
    <property type="entry name" value="DinF"/>
    <property type="match status" value="1"/>
</dbReference>
<evidence type="ECO:0000256" key="6">
    <source>
        <dbReference type="ARBA" id="ARBA00022449"/>
    </source>
</evidence>
<reference evidence="14 15" key="1">
    <citation type="submission" date="2018-05" db="EMBL/GenBank/DDBJ databases">
        <title>Complete genome sequence of Megasphaera sp. AJH120T, isolated from the ceca of a chicken.</title>
        <authorList>
            <person name="Maki J."/>
            <person name="Looft T."/>
        </authorList>
    </citation>
    <scope>NUCLEOTIDE SEQUENCE [LARGE SCALE GENOMIC DNA]</scope>
    <source>
        <strain evidence="14 15">AJH120</strain>
    </source>
</reference>
<dbReference type="GO" id="GO:0005886">
    <property type="term" value="C:plasma membrane"/>
    <property type="evidence" value="ECO:0007669"/>
    <property type="project" value="UniProtKB-SubCell"/>
</dbReference>
<evidence type="ECO:0000256" key="3">
    <source>
        <dbReference type="ARBA" id="ARBA00010199"/>
    </source>
</evidence>
<feature type="transmembrane region" description="Helical" evidence="13">
    <location>
        <begin position="60"/>
        <end position="82"/>
    </location>
</feature>
<dbReference type="InterPro" id="IPR050222">
    <property type="entry name" value="MATE_MdtK"/>
</dbReference>
<dbReference type="OrthoDB" id="9811110at2"/>
<comment type="subcellular location">
    <subcellularLocation>
        <location evidence="2">Cell membrane</location>
        <topology evidence="2">Multi-pass membrane protein</topology>
    </subcellularLocation>
</comment>
<keyword evidence="6" id="KW-0050">Antiport</keyword>
<keyword evidence="11 13" id="KW-0472">Membrane</keyword>
<feature type="transmembrane region" description="Helical" evidence="13">
    <location>
        <begin position="134"/>
        <end position="151"/>
    </location>
</feature>
<keyword evidence="10" id="KW-0406">Ion transport</keyword>
<accession>A0A346AW63</accession>
<evidence type="ECO:0000256" key="1">
    <source>
        <dbReference type="ARBA" id="ARBA00003408"/>
    </source>
</evidence>
<evidence type="ECO:0000256" key="13">
    <source>
        <dbReference type="SAM" id="Phobius"/>
    </source>
</evidence>
<dbReference type="GO" id="GO:0042910">
    <property type="term" value="F:xenobiotic transmembrane transporter activity"/>
    <property type="evidence" value="ECO:0007669"/>
    <property type="project" value="InterPro"/>
</dbReference>
<keyword evidence="15" id="KW-1185">Reference proteome</keyword>
<organism evidence="14 15">
    <name type="scientific">Megasphaera stantonii</name>
    <dbReference type="NCBI Taxonomy" id="2144175"/>
    <lineage>
        <taxon>Bacteria</taxon>
        <taxon>Bacillati</taxon>
        <taxon>Bacillota</taxon>
        <taxon>Negativicutes</taxon>
        <taxon>Veillonellales</taxon>
        <taxon>Veillonellaceae</taxon>
        <taxon>Megasphaera</taxon>
    </lineage>
</organism>
<evidence type="ECO:0000256" key="2">
    <source>
        <dbReference type="ARBA" id="ARBA00004651"/>
    </source>
</evidence>
<comment type="similarity">
    <text evidence="3">Belongs to the multi antimicrobial extrusion (MATE) (TC 2.A.66.1) family.</text>
</comment>
<dbReference type="PANTHER" id="PTHR43298:SF2">
    <property type="entry name" value="FMN_FAD EXPORTER YEEO-RELATED"/>
    <property type="match status" value="1"/>
</dbReference>
<keyword evidence="9 13" id="KW-1133">Transmembrane helix</keyword>
<feature type="transmembrane region" description="Helical" evidence="13">
    <location>
        <begin position="192"/>
        <end position="215"/>
    </location>
</feature>
<dbReference type="InterPro" id="IPR002528">
    <property type="entry name" value="MATE_fam"/>
</dbReference>
<evidence type="ECO:0000256" key="7">
    <source>
        <dbReference type="ARBA" id="ARBA00022475"/>
    </source>
</evidence>
<dbReference type="Pfam" id="PF01554">
    <property type="entry name" value="MatE"/>
    <property type="match status" value="2"/>
</dbReference>
<feature type="transmembrane region" description="Helical" evidence="13">
    <location>
        <begin position="163"/>
        <end position="186"/>
    </location>
</feature>
<dbReference type="InterPro" id="IPR048279">
    <property type="entry name" value="MdtK-like"/>
</dbReference>
<dbReference type="RefSeq" id="WP_107195528.1">
    <property type="nucleotide sequence ID" value="NZ_CP029462.1"/>
</dbReference>
<feature type="transmembrane region" description="Helical" evidence="13">
    <location>
        <begin position="326"/>
        <end position="347"/>
    </location>
</feature>
<dbReference type="GO" id="GO:0015297">
    <property type="term" value="F:antiporter activity"/>
    <property type="evidence" value="ECO:0007669"/>
    <property type="project" value="UniProtKB-KW"/>
</dbReference>
<gene>
    <name evidence="14" type="ORF">DKB62_00180</name>
</gene>
<feature type="transmembrane region" description="Helical" evidence="13">
    <location>
        <begin position="94"/>
        <end position="114"/>
    </location>
</feature>
<feature type="transmembrane region" description="Helical" evidence="13">
    <location>
        <begin position="264"/>
        <end position="282"/>
    </location>
</feature>
<comment type="function">
    <text evidence="1">Multidrug efflux pump.</text>
</comment>
<evidence type="ECO:0000256" key="4">
    <source>
        <dbReference type="ARBA" id="ARBA00020268"/>
    </source>
</evidence>
<keyword evidence="5" id="KW-0813">Transport</keyword>
<dbReference type="Proteomes" id="UP000254337">
    <property type="component" value="Chromosome"/>
</dbReference>
<keyword evidence="7" id="KW-1003">Cell membrane</keyword>
<evidence type="ECO:0000256" key="9">
    <source>
        <dbReference type="ARBA" id="ARBA00022989"/>
    </source>
</evidence>
<name>A0A346AW63_9FIRM</name>
<dbReference type="EMBL" id="CP029462">
    <property type="protein sequence ID" value="AXL20106.1"/>
    <property type="molecule type" value="Genomic_DNA"/>
</dbReference>
<evidence type="ECO:0000256" key="8">
    <source>
        <dbReference type="ARBA" id="ARBA00022692"/>
    </source>
</evidence>
<feature type="transmembrane region" description="Helical" evidence="13">
    <location>
        <begin position="394"/>
        <end position="412"/>
    </location>
</feature>
<evidence type="ECO:0000256" key="10">
    <source>
        <dbReference type="ARBA" id="ARBA00023065"/>
    </source>
</evidence>
<feature type="transmembrane region" description="Helical" evidence="13">
    <location>
        <begin position="359"/>
        <end position="382"/>
    </location>
</feature>
<keyword evidence="8 13" id="KW-0812">Transmembrane</keyword>